<name>A0A2T3NN26_9GAMM</name>
<dbReference type="PROSITE" id="PS51891">
    <property type="entry name" value="CENP_V_GFA"/>
    <property type="match status" value="1"/>
</dbReference>
<protein>
    <submittedName>
        <fullName evidence="6">GFA family protein</fullName>
    </submittedName>
</protein>
<proteinExistence type="inferred from homology"/>
<gene>
    <name evidence="6" type="ORF">C9I98_20300</name>
</gene>
<evidence type="ECO:0000313" key="7">
    <source>
        <dbReference type="Proteomes" id="UP000241771"/>
    </source>
</evidence>
<sequence>MYKGSCLCGTIKIEISGDIKAVTHCHCKICQKAHGAAFATFAASRDEHFAIVQGESSLKSYESSPGYVRTFCVHCGSNIQWIHDFGYNSGWSSFALSLLDTPFYRNKQKHIYTDFKAPWLSLCDNHPKHGGSGN</sequence>
<evidence type="ECO:0000256" key="3">
    <source>
        <dbReference type="ARBA" id="ARBA00022833"/>
    </source>
</evidence>
<evidence type="ECO:0000256" key="4">
    <source>
        <dbReference type="ARBA" id="ARBA00023239"/>
    </source>
</evidence>
<dbReference type="SUPFAM" id="SSF51316">
    <property type="entry name" value="Mss4-like"/>
    <property type="match status" value="1"/>
</dbReference>
<dbReference type="InterPro" id="IPR011057">
    <property type="entry name" value="Mss4-like_sf"/>
</dbReference>
<evidence type="ECO:0000256" key="1">
    <source>
        <dbReference type="ARBA" id="ARBA00005495"/>
    </source>
</evidence>
<keyword evidence="7" id="KW-1185">Reference proteome</keyword>
<organism evidence="6 7">
    <name type="scientific">Photobacterium sanctipauli</name>
    <dbReference type="NCBI Taxonomy" id="1342794"/>
    <lineage>
        <taxon>Bacteria</taxon>
        <taxon>Pseudomonadati</taxon>
        <taxon>Pseudomonadota</taxon>
        <taxon>Gammaproteobacteria</taxon>
        <taxon>Vibrionales</taxon>
        <taxon>Vibrionaceae</taxon>
        <taxon>Photobacterium</taxon>
    </lineage>
</organism>
<dbReference type="InterPro" id="IPR006913">
    <property type="entry name" value="CENP-V/GFA"/>
</dbReference>
<evidence type="ECO:0000313" key="6">
    <source>
        <dbReference type="EMBL" id="PSW16889.1"/>
    </source>
</evidence>
<dbReference type="EMBL" id="PYMA01000016">
    <property type="protein sequence ID" value="PSW16889.1"/>
    <property type="molecule type" value="Genomic_DNA"/>
</dbReference>
<dbReference type="AlphaFoldDB" id="A0A2T3NN26"/>
<keyword evidence="2" id="KW-0479">Metal-binding</keyword>
<comment type="similarity">
    <text evidence="1">Belongs to the Gfa family.</text>
</comment>
<comment type="caution">
    <text evidence="6">The sequence shown here is derived from an EMBL/GenBank/DDBJ whole genome shotgun (WGS) entry which is preliminary data.</text>
</comment>
<keyword evidence="3" id="KW-0862">Zinc</keyword>
<reference evidence="6 7" key="1">
    <citation type="submission" date="2018-01" db="EMBL/GenBank/DDBJ databases">
        <title>Whole genome sequencing of Histamine producing bacteria.</title>
        <authorList>
            <person name="Butler K."/>
        </authorList>
    </citation>
    <scope>NUCLEOTIDE SEQUENCE [LARGE SCALE GENOMIC DNA]</scope>
    <source>
        <strain evidence="6 7">DSM 100436</strain>
    </source>
</reference>
<keyword evidence="4" id="KW-0456">Lyase</keyword>
<evidence type="ECO:0000259" key="5">
    <source>
        <dbReference type="PROSITE" id="PS51891"/>
    </source>
</evidence>
<dbReference type="Gene3D" id="3.90.1590.10">
    <property type="entry name" value="glutathione-dependent formaldehyde- activating enzyme (gfa)"/>
    <property type="match status" value="1"/>
</dbReference>
<dbReference type="RefSeq" id="WP_107272415.1">
    <property type="nucleotide sequence ID" value="NZ_PYMA01000016.1"/>
</dbReference>
<evidence type="ECO:0000256" key="2">
    <source>
        <dbReference type="ARBA" id="ARBA00022723"/>
    </source>
</evidence>
<accession>A0A2T3NN26</accession>
<dbReference type="GO" id="GO:0046872">
    <property type="term" value="F:metal ion binding"/>
    <property type="evidence" value="ECO:0007669"/>
    <property type="project" value="UniProtKB-KW"/>
</dbReference>
<dbReference type="Pfam" id="PF04828">
    <property type="entry name" value="GFA"/>
    <property type="match status" value="1"/>
</dbReference>
<dbReference type="PANTHER" id="PTHR33337">
    <property type="entry name" value="GFA DOMAIN-CONTAINING PROTEIN"/>
    <property type="match status" value="1"/>
</dbReference>
<dbReference type="GO" id="GO:0016846">
    <property type="term" value="F:carbon-sulfur lyase activity"/>
    <property type="evidence" value="ECO:0007669"/>
    <property type="project" value="InterPro"/>
</dbReference>
<dbReference type="Proteomes" id="UP000241771">
    <property type="component" value="Unassembled WGS sequence"/>
</dbReference>
<feature type="domain" description="CENP-V/GFA" evidence="5">
    <location>
        <begin position="2"/>
        <end position="120"/>
    </location>
</feature>
<dbReference type="PANTHER" id="PTHR33337:SF40">
    <property type="entry name" value="CENP-V_GFA DOMAIN-CONTAINING PROTEIN-RELATED"/>
    <property type="match status" value="1"/>
</dbReference>